<keyword evidence="14" id="KW-0969">Cilium</keyword>
<dbReference type="GO" id="GO:0009306">
    <property type="term" value="P:protein secretion"/>
    <property type="evidence" value="ECO:0007669"/>
    <property type="project" value="UniProtKB-UniRule"/>
</dbReference>
<feature type="signal peptide" evidence="13">
    <location>
        <begin position="1"/>
        <end position="18"/>
    </location>
</feature>
<dbReference type="InterPro" id="IPR005838">
    <property type="entry name" value="T3SS_IM_P"/>
</dbReference>
<feature type="transmembrane region" description="Helical" evidence="12">
    <location>
        <begin position="74"/>
        <end position="104"/>
    </location>
</feature>
<dbReference type="RefSeq" id="WP_015453222.1">
    <property type="nucleotide sequence ID" value="NC_020555.1"/>
</dbReference>
<dbReference type="NCBIfam" id="NF009438">
    <property type="entry name" value="PRK12797.1"/>
    <property type="match status" value="1"/>
</dbReference>
<dbReference type="KEGG" id="hcb:HCBAA847_0157"/>
<dbReference type="PANTHER" id="PTHR30587">
    <property type="entry name" value="FLAGELLAR BIOSYNTHETIC PROTEIN FLIP"/>
    <property type="match status" value="1"/>
</dbReference>
<proteinExistence type="inferred from homology"/>
<evidence type="ECO:0000256" key="4">
    <source>
        <dbReference type="ARBA" id="ARBA00022475"/>
    </source>
</evidence>
<dbReference type="EMBL" id="AP012492">
    <property type="protein sequence ID" value="BAM31412.1"/>
    <property type="molecule type" value="Genomic_DNA"/>
</dbReference>
<keyword evidence="14" id="KW-0966">Cell projection</keyword>
<dbReference type="AlphaFoldDB" id="A0AAI8MH74"/>
<evidence type="ECO:0000256" key="2">
    <source>
        <dbReference type="ARBA" id="ARBA00021714"/>
    </source>
</evidence>
<organism evidence="14 15">
    <name type="scientific">Helicobacter cinaedi CCUG 18818 = ATCC BAA-847</name>
    <dbReference type="NCBI Taxonomy" id="537971"/>
    <lineage>
        <taxon>Bacteria</taxon>
        <taxon>Pseudomonadati</taxon>
        <taxon>Campylobacterota</taxon>
        <taxon>Epsilonproteobacteria</taxon>
        <taxon>Campylobacterales</taxon>
        <taxon>Helicobacteraceae</taxon>
        <taxon>Helicobacter</taxon>
    </lineage>
</organism>
<dbReference type="Proteomes" id="UP000006036">
    <property type="component" value="Chromosome 1"/>
</dbReference>
<evidence type="ECO:0000256" key="10">
    <source>
        <dbReference type="ARBA" id="ARBA00023143"/>
    </source>
</evidence>
<keyword evidence="3 12" id="KW-0813">Transport</keyword>
<dbReference type="InterPro" id="IPR005837">
    <property type="entry name" value="FliP"/>
</dbReference>
<dbReference type="PRINTS" id="PR00951">
    <property type="entry name" value="FLGBIOSNFLIP"/>
</dbReference>
<evidence type="ECO:0000256" key="6">
    <source>
        <dbReference type="ARBA" id="ARBA00022795"/>
    </source>
</evidence>
<evidence type="ECO:0000313" key="15">
    <source>
        <dbReference type="Proteomes" id="UP000006036"/>
    </source>
</evidence>
<feature type="transmembrane region" description="Helical" evidence="12">
    <location>
        <begin position="212"/>
        <end position="237"/>
    </location>
</feature>
<accession>A0AAI8MH74</accession>
<evidence type="ECO:0000256" key="3">
    <source>
        <dbReference type="ARBA" id="ARBA00022448"/>
    </source>
</evidence>
<evidence type="ECO:0000256" key="8">
    <source>
        <dbReference type="ARBA" id="ARBA00022989"/>
    </source>
</evidence>
<keyword evidence="9 12" id="KW-0472">Membrane</keyword>
<keyword evidence="10" id="KW-0975">Bacterial flagellum</keyword>
<keyword evidence="11 12" id="KW-1006">Bacterial flagellum protein export</keyword>
<dbReference type="PRINTS" id="PR01302">
    <property type="entry name" value="TYPE3IMPPROT"/>
</dbReference>
<evidence type="ECO:0000256" key="11">
    <source>
        <dbReference type="ARBA" id="ARBA00023225"/>
    </source>
</evidence>
<dbReference type="NCBIfam" id="TIGR01103">
    <property type="entry name" value="fliP"/>
    <property type="match status" value="1"/>
</dbReference>
<keyword evidence="8 12" id="KW-1133">Transmembrane helix</keyword>
<dbReference type="PANTHER" id="PTHR30587:SF0">
    <property type="entry name" value="FLAGELLAR BIOSYNTHETIC PROTEIN FLIP"/>
    <property type="match status" value="1"/>
</dbReference>
<evidence type="ECO:0000256" key="9">
    <source>
        <dbReference type="ARBA" id="ARBA00023136"/>
    </source>
</evidence>
<protein>
    <recommendedName>
        <fullName evidence="2 12">Flagellar biosynthetic protein FliP</fullName>
    </recommendedName>
</protein>
<comment type="caution">
    <text evidence="12">Lacks conserved residue(s) required for the propagation of feature annotation.</text>
</comment>
<evidence type="ECO:0000313" key="14">
    <source>
        <dbReference type="EMBL" id="BAM31412.1"/>
    </source>
</evidence>
<keyword evidence="5 12" id="KW-0812">Transmembrane</keyword>
<feature type="chain" id="PRO_5042534363" description="Flagellar biosynthetic protein FliP" evidence="13">
    <location>
        <begin position="19"/>
        <end position="274"/>
    </location>
</feature>
<keyword evidence="6 12" id="KW-1005">Bacterial flagellum biogenesis</keyword>
<evidence type="ECO:0000256" key="12">
    <source>
        <dbReference type="RuleBase" id="RU362069"/>
    </source>
</evidence>
<evidence type="ECO:0000256" key="13">
    <source>
        <dbReference type="SAM" id="SignalP"/>
    </source>
</evidence>
<dbReference type="GO" id="GO:0005886">
    <property type="term" value="C:plasma membrane"/>
    <property type="evidence" value="ECO:0007669"/>
    <property type="project" value="UniProtKB-SubCell"/>
</dbReference>
<gene>
    <name evidence="12 14" type="primary">fliP</name>
    <name evidence="14" type="ORF">HCBAA847_0157</name>
</gene>
<comment type="similarity">
    <text evidence="1 12">Belongs to the FliP/MopC/SpaP family.</text>
</comment>
<keyword evidence="4 12" id="KW-1003">Cell membrane</keyword>
<keyword evidence="14" id="KW-0282">Flagellum</keyword>
<dbReference type="PROSITE" id="PS01061">
    <property type="entry name" value="FLIP_2"/>
    <property type="match status" value="1"/>
</dbReference>
<evidence type="ECO:0000256" key="7">
    <source>
        <dbReference type="ARBA" id="ARBA00022927"/>
    </source>
</evidence>
<feature type="transmembrane region" description="Helical" evidence="12">
    <location>
        <begin position="249"/>
        <end position="270"/>
    </location>
</feature>
<evidence type="ECO:0000256" key="5">
    <source>
        <dbReference type="ARBA" id="ARBA00022692"/>
    </source>
</evidence>
<reference evidence="14 15" key="1">
    <citation type="journal article" date="2012" name="J. Bacteriol.">
        <title>Complete Genome Sequence of Helicobacter cinaedi Type Strain ATCC BAA-847.</title>
        <authorList>
            <person name="Miyoshi-Akiyama T."/>
            <person name="Takeshita N."/>
            <person name="Ohmagari N."/>
            <person name="Kirikae T."/>
        </authorList>
    </citation>
    <scope>NUCLEOTIDE SEQUENCE [LARGE SCALE GENOMIC DNA]</scope>
    <source>
        <strain evidence="14 15">ATCC BAA-847</strain>
    </source>
</reference>
<sequence>MKKLIAMLLLCIYSLAYANPQSPDSPNTNLTPALPAPSNIAPLPSLPKNPVLPSVDLSLTAPQEPTELVATLNIVLIITLLVIAPSLVLVMTSFTRIVIVFAFLRTALGTQQSPPTQVLVSLALVLTFFIMEPVATKSYEVGIKPYTEKQISYDEAFERAIVPFKDFMIKNTREKDLALFFRIRNLENPQTVDDVPLTVLIPAFMISELKTAFWIGFLLYLPFLVIDMVISSVLMAMGMMMLPPVMISLPFKILVFVLVDGWNLLIGNLVQGFK</sequence>
<comment type="function">
    <text evidence="12">Plays a role in the flagellum-specific transport system.</text>
</comment>
<name>A0AAI8MH74_9HELI</name>
<keyword evidence="7 12" id="KW-0653">Protein transport</keyword>
<dbReference type="Pfam" id="PF00813">
    <property type="entry name" value="FliP"/>
    <property type="match status" value="1"/>
</dbReference>
<keyword evidence="13" id="KW-0732">Signal</keyword>
<evidence type="ECO:0000256" key="1">
    <source>
        <dbReference type="ARBA" id="ARBA00006257"/>
    </source>
</evidence>
<dbReference type="GO" id="GO:0044781">
    <property type="term" value="P:bacterial-type flagellum organization"/>
    <property type="evidence" value="ECO:0007669"/>
    <property type="project" value="UniProtKB-UniRule"/>
</dbReference>
<comment type="subcellular location">
    <subcellularLocation>
        <location evidence="12">Cell membrane</location>
        <topology evidence="12">Multi-pass membrane protein</topology>
    </subcellularLocation>
    <subcellularLocation>
        <location evidence="12">Bacterial flagellum basal body</location>
    </subcellularLocation>
</comment>
<dbReference type="GO" id="GO:0009425">
    <property type="term" value="C:bacterial-type flagellum basal body"/>
    <property type="evidence" value="ECO:0007669"/>
    <property type="project" value="UniProtKB-SubCell"/>
</dbReference>